<dbReference type="Pfam" id="PF00400">
    <property type="entry name" value="WD40"/>
    <property type="match status" value="8"/>
</dbReference>
<feature type="repeat" description="WD" evidence="7">
    <location>
        <begin position="1173"/>
        <end position="1204"/>
    </location>
</feature>
<reference evidence="10" key="1">
    <citation type="journal article" date="2014" name="Genome Announc.">
        <title>Complete sequencing and chromosome-scale genome assembly of the industrial progenitor strain P2niaD18 from the penicillin producer Penicillium chrysogenum.</title>
        <authorList>
            <person name="Specht T."/>
            <person name="Dahlmann T.A."/>
            <person name="Zadra I."/>
            <person name="Kurnsteiner H."/>
            <person name="Kuck U."/>
        </authorList>
    </citation>
    <scope>NUCLEOTIDE SEQUENCE [LARGE SCALE GENOMIC DNA]</scope>
    <source>
        <strain evidence="10">P2niaD18</strain>
    </source>
</reference>
<keyword evidence="3" id="KW-0677">Repeat</keyword>
<dbReference type="Gene3D" id="3.40.50.300">
    <property type="entry name" value="P-loop containing nucleotide triphosphate hydrolases"/>
    <property type="match status" value="1"/>
</dbReference>
<evidence type="ECO:0000256" key="4">
    <source>
        <dbReference type="ARBA" id="ARBA00038415"/>
    </source>
</evidence>
<dbReference type="PROSITE" id="PS50082">
    <property type="entry name" value="WD_REPEATS_2"/>
    <property type="match status" value="8"/>
</dbReference>
<dbReference type="PRINTS" id="PR00320">
    <property type="entry name" value="GPROTEINBRPT"/>
</dbReference>
<name>A0A167QL26_PENCH</name>
<feature type="repeat" description="WD" evidence="7">
    <location>
        <begin position="1295"/>
        <end position="1336"/>
    </location>
</feature>
<dbReference type="InterPro" id="IPR031359">
    <property type="entry name" value="NACHT_N"/>
</dbReference>
<dbReference type="SMART" id="SM00320">
    <property type="entry name" value="WD40"/>
    <property type="match status" value="11"/>
</dbReference>
<feature type="repeat" description="WD" evidence="7">
    <location>
        <begin position="960"/>
        <end position="1001"/>
    </location>
</feature>
<organism evidence="10">
    <name type="scientific">Penicillium chrysogenum</name>
    <name type="common">Penicillium notatum</name>
    <dbReference type="NCBI Taxonomy" id="5076"/>
    <lineage>
        <taxon>Eukaryota</taxon>
        <taxon>Fungi</taxon>
        <taxon>Dikarya</taxon>
        <taxon>Ascomycota</taxon>
        <taxon>Pezizomycotina</taxon>
        <taxon>Eurotiomycetes</taxon>
        <taxon>Eurotiomycetidae</taxon>
        <taxon>Eurotiales</taxon>
        <taxon>Aspergillaceae</taxon>
        <taxon>Penicillium</taxon>
        <taxon>Penicillium chrysogenum species complex</taxon>
    </lineage>
</organism>
<feature type="repeat" description="WD" evidence="7">
    <location>
        <begin position="918"/>
        <end position="959"/>
    </location>
</feature>
<feature type="repeat" description="WD" evidence="7">
    <location>
        <begin position="1273"/>
        <end position="1295"/>
    </location>
</feature>
<dbReference type="InterPro" id="IPR019775">
    <property type="entry name" value="WD40_repeat_CS"/>
</dbReference>
<dbReference type="Pfam" id="PF17100">
    <property type="entry name" value="NACHT_N"/>
    <property type="match status" value="1"/>
</dbReference>
<dbReference type="InterPro" id="IPR027417">
    <property type="entry name" value="P-loop_NTPase"/>
</dbReference>
<sequence>MGKPNKPWRDLWIIRSSKHVPTGPENGANTSASNSDHSATTHPKSQSSSLSPSSTVVVNSRNQEATQKLRRKAVDIPPDELWHQAYDDLKTEEPGLLKGYERLLPTVLPLDQTSKVIDQSRQNKLSQMNLLLGAGLNKTAKISKVEGKFGEAIDVVRSVSRPVSAGLSAVPAAAAAWAGICVALEFLSNAKYEAEKNREGITKVVLKMKWYSSLSKIFDQKSSMANDDLTELREQLAERILDLYKAILQYIIETICSHYRNQFVRYLGDLVKLDDWDGKLSGVEEAEADVKAAAEVIGIQQTSSYLELLVNMRRSEIDDAIMSECCVSDMEADIQLLQGLKDDLLPESYQWVLRTQEYIDFTNWYGDNSNRILWMRGDAGKGKTMLLMGIVEDLKARLETRFDECCLSYFFCRGTEDNVNTATSVLRGLIWMLLGQDQSLIRYLDRFKHKGSNAFNGRSAFYSLKAAFLAMIKDSSMKRVYLVVDALDECKREGPGLRQLLELIIETAENNKVKWLLSSRNENDIESYLGQNGGIFQLSLELNSTAISEAVNAYIDRKVSDLGKNCRKQYKSTKGLKLRETKLTQTLEKLNRELRKKADGTFLWVALVMRELKSCRPDMLLARVEQMPKDLYGLYTKMLVNMNNSEYATECKTVLLIMTSAYRPLHLSELVVLAQLPELVPEDQIVRTCGLFALGDHDDVVRFVHQSAKDYLVQAQGPELLSSIFPNGHIEGHHMIVTQSLTGCMRGLQRDIYEQKHPGFSIENLEIPEDENPLEPLRYSCVYWADHLSDSETKFQSDSLRDDGPINEFWKGHLLYWIEALSLIRNYSVAVSTSVKLIKLLLNLLPQPKFLPLVRDSHRFILSARGVVERYPLQIYASALVFAPTGSLTRNAFKHEEPDWLAKKPLVDPDWSQCIQTLYGHFAHVTSVACSPSGTLIASGSWDHTIRIWEEESGHVLNILEGHKDVVSSVGFSPDGRRIASASRNGTIIIWDVKTGECLRTFSISKDPKSRVVFSPTGQIAAKSEPGTLKIWDPHTGECLNSITSFDGRSPVAFISSQHLAVYSSERQIESWDVVKGTCLQILGHADSADKISVSTDRQMVSGSHGNNLEVWGQEGDCRLTLGDPHNQTDRQFKRRRGYSTVAFLPNGNIISGSEDGSVNIWDLHSGHLLNKMTGHTKSVKSVACTIGGNVVSGGGDHTVRLWNPIPTQCNPLERLSFVSWAFAFSAGRIASGYEDGTVRIWDSKNGDCLRVLNHGKQSLPSNSLSFSLDGTLASGSNDGTISIWDSEGDECLHILEAHDKVKSVVFSPDGTIIVSGLSNGEIQIWQSTDGFCLTSFMAHDREIRKVSMSSCGMIASAGYYDGIIKLWQTNGVLLKTVHSHHRLPLDGLTFSCDGTRLLSHDKRDFIVWDTSSRECLQRVESTEYSLEKASELLGPGPRHHYAIDLDGLWITYEGQRVLWLPAEYRPKYRSWEVDQADAGNQLILSCKSGQTLIFVFSDSHVPI</sequence>
<evidence type="ECO:0000256" key="8">
    <source>
        <dbReference type="SAM" id="MobiDB-lite"/>
    </source>
</evidence>
<dbReference type="InterPro" id="IPR020472">
    <property type="entry name" value="WD40_PAC1"/>
</dbReference>
<evidence type="ECO:0000259" key="9">
    <source>
        <dbReference type="PROSITE" id="PS50837"/>
    </source>
</evidence>
<dbReference type="EMBL" id="CM002800">
    <property type="protein sequence ID" value="KZN84891.1"/>
    <property type="molecule type" value="Genomic_DNA"/>
</dbReference>
<dbReference type="Pfam" id="PF24883">
    <property type="entry name" value="NPHP3_N"/>
    <property type="match status" value="1"/>
</dbReference>
<dbReference type="CDD" id="cd00200">
    <property type="entry name" value="WD40"/>
    <property type="match status" value="2"/>
</dbReference>
<evidence type="ECO:0000256" key="7">
    <source>
        <dbReference type="PROSITE-ProRule" id="PRU00221"/>
    </source>
</evidence>
<comment type="function">
    <text evidence="6">Involved in mitochondrial fission. Acts as an adapter protein required to form mitochondrial fission complexes. Formation of these complexes is required to promote constriction and fission of the mitochondrial compartment at a late step in mitochondrial division.</text>
</comment>
<comment type="subcellular location">
    <subcellularLocation>
        <location evidence="1">Mitochondrion outer membrane</location>
        <topology evidence="1">Peripheral membrane protein</topology>
        <orientation evidence="1">Cytoplasmic side</orientation>
    </subcellularLocation>
</comment>
<evidence type="ECO:0000256" key="2">
    <source>
        <dbReference type="ARBA" id="ARBA00022574"/>
    </source>
</evidence>
<accession>A0A167QL26</accession>
<dbReference type="PANTHER" id="PTHR22847">
    <property type="entry name" value="WD40 REPEAT PROTEIN"/>
    <property type="match status" value="1"/>
</dbReference>
<evidence type="ECO:0000256" key="1">
    <source>
        <dbReference type="ARBA" id="ARBA00004570"/>
    </source>
</evidence>
<protein>
    <recommendedName>
        <fullName evidence="5">Mitochondrial division protein 1</fullName>
    </recommendedName>
</protein>
<dbReference type="GO" id="GO:0005741">
    <property type="term" value="C:mitochondrial outer membrane"/>
    <property type="evidence" value="ECO:0007669"/>
    <property type="project" value="UniProtKB-SubCell"/>
</dbReference>
<evidence type="ECO:0000256" key="6">
    <source>
        <dbReference type="ARBA" id="ARBA00043913"/>
    </source>
</evidence>
<dbReference type="PANTHER" id="PTHR22847:SF637">
    <property type="entry name" value="WD REPEAT DOMAIN 5B"/>
    <property type="match status" value="1"/>
</dbReference>
<keyword evidence="2 7" id="KW-0853">WD repeat</keyword>
<proteinExistence type="inferred from homology"/>
<dbReference type="PROSITE" id="PS50837">
    <property type="entry name" value="NACHT"/>
    <property type="match status" value="1"/>
</dbReference>
<dbReference type="PROSITE" id="PS50294">
    <property type="entry name" value="WD_REPEATS_REGION"/>
    <property type="match status" value="4"/>
</dbReference>
<dbReference type="InterPro" id="IPR056884">
    <property type="entry name" value="NPHP3-like_N"/>
</dbReference>
<gene>
    <name evidence="10" type="ORF">EN45_090520</name>
</gene>
<dbReference type="InterPro" id="IPR015943">
    <property type="entry name" value="WD40/YVTN_repeat-like_dom_sf"/>
</dbReference>
<evidence type="ECO:0000313" key="10">
    <source>
        <dbReference type="EMBL" id="KZN84891.1"/>
    </source>
</evidence>
<dbReference type="PhylomeDB" id="A0A167QL26"/>
<feature type="region of interest" description="Disordered" evidence="8">
    <location>
        <begin position="1"/>
        <end position="69"/>
    </location>
</feature>
<evidence type="ECO:0000256" key="5">
    <source>
        <dbReference type="ARBA" id="ARBA00039789"/>
    </source>
</evidence>
<feature type="repeat" description="WD" evidence="7">
    <location>
        <begin position="1230"/>
        <end position="1252"/>
    </location>
</feature>
<dbReference type="SUPFAM" id="SSF52540">
    <property type="entry name" value="P-loop containing nucleoside triphosphate hydrolases"/>
    <property type="match status" value="1"/>
</dbReference>
<evidence type="ECO:0000256" key="3">
    <source>
        <dbReference type="ARBA" id="ARBA00022737"/>
    </source>
</evidence>
<dbReference type="InterPro" id="IPR036322">
    <property type="entry name" value="WD40_repeat_dom_sf"/>
</dbReference>
<dbReference type="InterPro" id="IPR001680">
    <property type="entry name" value="WD40_rpt"/>
</dbReference>
<feature type="repeat" description="WD" evidence="7">
    <location>
        <begin position="1337"/>
        <end position="1369"/>
    </location>
</feature>
<dbReference type="GO" id="GO:0005634">
    <property type="term" value="C:nucleus"/>
    <property type="evidence" value="ECO:0007669"/>
    <property type="project" value="TreeGrafter"/>
</dbReference>
<feature type="repeat" description="WD" evidence="7">
    <location>
        <begin position="1150"/>
        <end position="1172"/>
    </location>
</feature>
<dbReference type="GO" id="GO:1990234">
    <property type="term" value="C:transferase complex"/>
    <property type="evidence" value="ECO:0007669"/>
    <property type="project" value="UniProtKB-ARBA"/>
</dbReference>
<feature type="compositionally biased region" description="Low complexity" evidence="8">
    <location>
        <begin position="45"/>
        <end position="60"/>
    </location>
</feature>
<dbReference type="InterPro" id="IPR007111">
    <property type="entry name" value="NACHT_NTPase"/>
</dbReference>
<feature type="domain" description="NACHT" evidence="9">
    <location>
        <begin position="371"/>
        <end position="520"/>
    </location>
</feature>
<comment type="similarity">
    <text evidence="4">Belongs to the WD repeat MDV1/CAF4 family.</text>
</comment>
<dbReference type="Gene3D" id="2.130.10.10">
    <property type="entry name" value="YVTN repeat-like/Quinoprotein amine dehydrogenase"/>
    <property type="match status" value="3"/>
</dbReference>
<dbReference type="SUPFAM" id="SSF50978">
    <property type="entry name" value="WD40 repeat-like"/>
    <property type="match status" value="2"/>
</dbReference>
<feature type="compositionally biased region" description="Polar residues" evidence="8">
    <location>
        <begin position="27"/>
        <end position="44"/>
    </location>
</feature>
<dbReference type="PROSITE" id="PS00678">
    <property type="entry name" value="WD_REPEATS_1"/>
    <property type="match status" value="2"/>
</dbReference>
<dbReference type="Proteomes" id="UP000076449">
    <property type="component" value="Chromosome III"/>
</dbReference>